<dbReference type="AlphaFoldDB" id="A0A940Y4H1"/>
<name>A0A940Y4H1_9ACTN</name>
<comment type="caution">
    <text evidence="2">The sequence shown here is derived from an EMBL/GenBank/DDBJ whole genome shotgun (WGS) entry which is preliminary data.</text>
</comment>
<dbReference type="Proteomes" id="UP000677413">
    <property type="component" value="Unassembled WGS sequence"/>
</dbReference>
<dbReference type="Pfam" id="PF01636">
    <property type="entry name" value="APH"/>
    <property type="match status" value="1"/>
</dbReference>
<dbReference type="RefSeq" id="WP_210889099.1">
    <property type="nucleotide sequence ID" value="NZ_JAGPYQ010000001.1"/>
</dbReference>
<evidence type="ECO:0000313" key="3">
    <source>
        <dbReference type="Proteomes" id="UP000677413"/>
    </source>
</evidence>
<gene>
    <name evidence="2" type="ORF">J8N05_32420</name>
</gene>
<evidence type="ECO:0000259" key="1">
    <source>
        <dbReference type="Pfam" id="PF01636"/>
    </source>
</evidence>
<sequence>MTATMPVPGGFDEFEMYEVLEQACEAAGLDCSDARLLRGHTNAVVLLGNEGVVVKIARRGSRIEDVTRTVRFVSWLMDSGFPTVPLHGIEQPIVIDRHAVTFWTYLFTPEHGITAQGLAKPLYSLHTLGMPPFNIPRHDNLQAIRNSIASITSLPDGVIQFLSECADRLERELVGVEFELSEGVIQGDPQHRNALYAQDGEVVLCDWDTVAIGQPEWDLVTIEVHCRRFGHGGNHYRAFADAYGFDVTCWTGYATLSAIRELRMITTNARKTHHSPGSLAEVERRVEGLKLGDRMQTWNIL</sequence>
<evidence type="ECO:0000313" key="2">
    <source>
        <dbReference type="EMBL" id="MBQ0852876.1"/>
    </source>
</evidence>
<dbReference type="SUPFAM" id="SSF56112">
    <property type="entry name" value="Protein kinase-like (PK-like)"/>
    <property type="match status" value="1"/>
</dbReference>
<organism evidence="2 3">
    <name type="scientific">Streptomyces liliiviolaceus</name>
    <dbReference type="NCBI Taxonomy" id="2823109"/>
    <lineage>
        <taxon>Bacteria</taxon>
        <taxon>Bacillati</taxon>
        <taxon>Actinomycetota</taxon>
        <taxon>Actinomycetes</taxon>
        <taxon>Kitasatosporales</taxon>
        <taxon>Streptomycetaceae</taxon>
        <taxon>Streptomyces</taxon>
    </lineage>
</organism>
<dbReference type="Gene3D" id="1.10.510.10">
    <property type="entry name" value="Transferase(Phosphotransferase) domain 1"/>
    <property type="match status" value="1"/>
</dbReference>
<proteinExistence type="predicted"/>
<protein>
    <submittedName>
        <fullName evidence="2">Phosphotransferase</fullName>
    </submittedName>
</protein>
<accession>A0A940Y4H1</accession>
<dbReference type="EMBL" id="JAGPYQ010000001">
    <property type="protein sequence ID" value="MBQ0852876.1"/>
    <property type="molecule type" value="Genomic_DNA"/>
</dbReference>
<dbReference type="InterPro" id="IPR002575">
    <property type="entry name" value="Aminoglycoside_PTrfase"/>
</dbReference>
<keyword evidence="3" id="KW-1185">Reference proteome</keyword>
<feature type="domain" description="Aminoglycoside phosphotransferase" evidence="1">
    <location>
        <begin position="37"/>
        <end position="248"/>
    </location>
</feature>
<dbReference type="InterPro" id="IPR011009">
    <property type="entry name" value="Kinase-like_dom_sf"/>
</dbReference>
<reference evidence="2 3" key="1">
    <citation type="submission" date="2021-04" db="EMBL/GenBank/DDBJ databases">
        <authorList>
            <person name="Tang X."/>
            <person name="Zhou X."/>
            <person name="Chen X."/>
            <person name="Cernava T."/>
            <person name="Zhang C."/>
        </authorList>
    </citation>
    <scope>NUCLEOTIDE SEQUENCE [LARGE SCALE GENOMIC DNA]</scope>
    <source>
        <strain evidence="2 3">BH-SS-21</strain>
    </source>
</reference>